<organism evidence="2 3">
    <name type="scientific">Neoarthrinium moseri</name>
    <dbReference type="NCBI Taxonomy" id="1658444"/>
    <lineage>
        <taxon>Eukaryota</taxon>
        <taxon>Fungi</taxon>
        <taxon>Dikarya</taxon>
        <taxon>Ascomycota</taxon>
        <taxon>Pezizomycotina</taxon>
        <taxon>Sordariomycetes</taxon>
        <taxon>Xylariomycetidae</taxon>
        <taxon>Amphisphaeriales</taxon>
        <taxon>Apiosporaceae</taxon>
        <taxon>Neoarthrinium</taxon>
    </lineage>
</organism>
<feature type="compositionally biased region" description="Basic and acidic residues" evidence="1">
    <location>
        <begin position="125"/>
        <end position="146"/>
    </location>
</feature>
<dbReference type="EMBL" id="JAFIMR010000008">
    <property type="protein sequence ID" value="KAI1875345.1"/>
    <property type="molecule type" value="Genomic_DNA"/>
</dbReference>
<dbReference type="Proteomes" id="UP000829685">
    <property type="component" value="Unassembled WGS sequence"/>
</dbReference>
<evidence type="ECO:0000256" key="1">
    <source>
        <dbReference type="SAM" id="MobiDB-lite"/>
    </source>
</evidence>
<evidence type="ECO:0000313" key="3">
    <source>
        <dbReference type="Proteomes" id="UP000829685"/>
    </source>
</evidence>
<accession>A0A9P9WQS4</accession>
<evidence type="ECO:0000313" key="2">
    <source>
        <dbReference type="EMBL" id="KAI1875345.1"/>
    </source>
</evidence>
<dbReference type="AlphaFoldDB" id="A0A9P9WQS4"/>
<name>A0A9P9WQS4_9PEZI</name>
<comment type="caution">
    <text evidence="2">The sequence shown here is derived from an EMBL/GenBank/DDBJ whole genome shotgun (WGS) entry which is preliminary data.</text>
</comment>
<feature type="region of interest" description="Disordered" evidence="1">
    <location>
        <begin position="212"/>
        <end position="275"/>
    </location>
</feature>
<feature type="compositionally biased region" description="Polar residues" evidence="1">
    <location>
        <begin position="100"/>
        <end position="110"/>
    </location>
</feature>
<keyword evidence="3" id="KW-1185">Reference proteome</keyword>
<sequence>MSRQHSRPTLSSEDSADHDPFYLERYPRYFQHQKQFTVQKLLQNHDTGQEKNPLSPKPKKSVKSLFSYDSADFDPFYLEKYRKFYHFSHHHTAAMSSSSVYSDEQPQPTKVQMRGGGNAVGRTGKGPEKETKIVTKDLPKRDKSADQHPSTQEIPGAPVTPNQPASSSAGYFEGPRCDLRNPKLPSPPSIEAKYLHVKDWVLTSPDELEHVPYDALPKDDELPRAHSDSAVSDGASSTSPHPSGWKHHVQAVSRVSKEHSGDDEGPAEQDIIIGYEKPISPKDFVTGRMTPQKADFHSGVERHQKLLASQGLPTLMQNLPDGGYFSRDRLFEPFFKPVEGEGGASIKPHAQSGARDSSDPLMPLYQVHKEAAKPF</sequence>
<feature type="compositionally biased region" description="Polar residues" evidence="1">
    <location>
        <begin position="160"/>
        <end position="169"/>
    </location>
</feature>
<feature type="region of interest" description="Disordered" evidence="1">
    <location>
        <begin position="40"/>
        <end position="61"/>
    </location>
</feature>
<protein>
    <submittedName>
        <fullName evidence="2">Uncharacterized protein</fullName>
    </submittedName>
</protein>
<proteinExistence type="predicted"/>
<feature type="compositionally biased region" description="Basic and acidic residues" evidence="1">
    <location>
        <begin position="212"/>
        <end position="227"/>
    </location>
</feature>
<gene>
    <name evidence="2" type="ORF">JX265_004403</name>
</gene>
<feature type="region of interest" description="Disordered" evidence="1">
    <location>
        <begin position="340"/>
        <end position="364"/>
    </location>
</feature>
<feature type="region of interest" description="Disordered" evidence="1">
    <location>
        <begin position="96"/>
        <end position="185"/>
    </location>
</feature>
<reference evidence="2" key="1">
    <citation type="submission" date="2021-03" db="EMBL/GenBank/DDBJ databases">
        <title>Revisited historic fungal species revealed as producer of novel bioactive compounds through whole genome sequencing and comparative genomics.</title>
        <authorList>
            <person name="Vignolle G.A."/>
            <person name="Hochenegger N."/>
            <person name="Mach R.L."/>
            <person name="Mach-Aigner A.R."/>
            <person name="Javad Rahimi M."/>
            <person name="Salim K.A."/>
            <person name="Chan C.M."/>
            <person name="Lim L.B.L."/>
            <person name="Cai F."/>
            <person name="Druzhinina I.S."/>
            <person name="U'Ren J.M."/>
            <person name="Derntl C."/>
        </authorList>
    </citation>
    <scope>NUCLEOTIDE SEQUENCE</scope>
    <source>
        <strain evidence="2">TUCIM 5799</strain>
    </source>
</reference>